<gene>
    <name evidence="1" type="ORF">CSSPJE1EN1_LOCUS5331</name>
</gene>
<dbReference type="EMBL" id="OZ020107">
    <property type="protein sequence ID" value="CAK9259853.1"/>
    <property type="molecule type" value="Genomic_DNA"/>
</dbReference>
<evidence type="ECO:0000313" key="1">
    <source>
        <dbReference type="EMBL" id="CAK9259853.1"/>
    </source>
</evidence>
<protein>
    <submittedName>
        <fullName evidence="1">Uncharacterized protein</fullName>
    </submittedName>
</protein>
<name>A0ABP0VZB3_9BRYO</name>
<keyword evidence="2" id="KW-1185">Reference proteome</keyword>
<dbReference type="Proteomes" id="UP001497444">
    <property type="component" value="Chromosome 12"/>
</dbReference>
<evidence type="ECO:0000313" key="2">
    <source>
        <dbReference type="Proteomes" id="UP001497444"/>
    </source>
</evidence>
<organism evidence="1 2">
    <name type="scientific">Sphagnum jensenii</name>
    <dbReference type="NCBI Taxonomy" id="128206"/>
    <lineage>
        <taxon>Eukaryota</taxon>
        <taxon>Viridiplantae</taxon>
        <taxon>Streptophyta</taxon>
        <taxon>Embryophyta</taxon>
        <taxon>Bryophyta</taxon>
        <taxon>Sphagnophytina</taxon>
        <taxon>Sphagnopsida</taxon>
        <taxon>Sphagnales</taxon>
        <taxon>Sphagnaceae</taxon>
        <taxon>Sphagnum</taxon>
    </lineage>
</organism>
<sequence>MISLLLVLSTAVKRTLPQIQAFMKLLSMKKTSSEADLQVKGALLLSIITKYSYAQHGSPGHRVYLDSGFQSIVDGKYEEWSTTELSGVACFQYIFQTIFVTSLEVYILLILDTGIGVYTWQMDYINISHPNFIGGSMAMEIPLQQQWGTKGGSSVNVSKAILGSRACNCYAILSLHSCVCFKVLLPLFFLENWGFGINTRFQYLKPCFYMSC</sequence>
<proteinExistence type="predicted"/>
<reference evidence="1" key="1">
    <citation type="submission" date="2024-02" db="EMBL/GenBank/DDBJ databases">
        <authorList>
            <consortium name="ELIXIR-Norway"/>
            <consortium name="Elixir Norway"/>
        </authorList>
    </citation>
    <scope>NUCLEOTIDE SEQUENCE</scope>
</reference>
<accession>A0ABP0VZB3</accession>